<dbReference type="GO" id="GO:0016740">
    <property type="term" value="F:transferase activity"/>
    <property type="evidence" value="ECO:0007669"/>
    <property type="project" value="UniProtKB-KW"/>
</dbReference>
<proteinExistence type="predicted"/>
<dbReference type="PANTHER" id="PTHR34817">
    <property type="entry name" value="NUCLEOTIDYLTRANSFERASE"/>
    <property type="match status" value="1"/>
</dbReference>
<dbReference type="STRING" id="1121326.CLMAG_22910"/>
<keyword evidence="1" id="KW-0808">Transferase</keyword>
<reference evidence="1 2" key="1">
    <citation type="submission" date="2016-04" db="EMBL/GenBank/DDBJ databases">
        <title>Genome sequence of Clostridium magnum DSM 2767.</title>
        <authorList>
            <person name="Poehlein A."/>
            <person name="Uhlig R."/>
            <person name="Fischer R."/>
            <person name="Bahl H."/>
            <person name="Daniel R."/>
        </authorList>
    </citation>
    <scope>NUCLEOTIDE SEQUENCE [LARGE SCALE GENOMIC DNA]</scope>
    <source>
        <strain evidence="1 2">DSM 2767</strain>
    </source>
</reference>
<dbReference type="PATRIC" id="fig|1121326.3.peg.2288"/>
<evidence type="ECO:0000313" key="1">
    <source>
        <dbReference type="EMBL" id="KZL92482.1"/>
    </source>
</evidence>
<comment type="caution">
    <text evidence="1">The sequence shown here is derived from an EMBL/GenBank/DDBJ whole genome shotgun (WGS) entry which is preliminary data.</text>
</comment>
<sequence>MKVEDIVNKLNSTEYKFLREEKSLGNNIILLTTGGSHAYGTDVETSDLDIRGIALNSKKELLTMKCKDKPFENRDNEKDVTIYFLKQIINLLTNANPNVLEILGTKEDHLFICTKEGRMLKDNANMFLSKRAYVSFGGYAIQQLRRLQNALARDSYPQVEKEKHILGSIEKQMMTFTDRYKKVINGELKLYIDKSSRQGFENEIFIDISLKKYPLRDLKGMYSEMNQVVNDYYKLNHRNSKKDELHLNKHAMHLIRLLVTGTEILEGKGINTYREKERELLLDIRSSKYTYEQIFEMVDTYDKQFEYAKKNCNLPDTPNYKKIDELVIEINKGVVVNGED</sequence>
<dbReference type="Pfam" id="PF10127">
    <property type="entry name" value="RlaP"/>
    <property type="match status" value="1"/>
</dbReference>
<keyword evidence="2" id="KW-1185">Reference proteome</keyword>
<dbReference type="PANTHER" id="PTHR34817:SF1">
    <property type="entry name" value="NUCLEOTIDYLTRANSFERASE"/>
    <property type="match status" value="1"/>
</dbReference>
<protein>
    <submittedName>
        <fullName evidence="1">Putative nucleotidyltransferase</fullName>
    </submittedName>
</protein>
<gene>
    <name evidence="1" type="ORF">CLMAG_22910</name>
</gene>
<dbReference type="OrthoDB" id="569183at2"/>
<dbReference type="Proteomes" id="UP000076603">
    <property type="component" value="Unassembled WGS sequence"/>
</dbReference>
<evidence type="ECO:0000313" key="2">
    <source>
        <dbReference type="Proteomes" id="UP000076603"/>
    </source>
</evidence>
<dbReference type="RefSeq" id="WP_066622000.1">
    <property type="nucleotide sequence ID" value="NZ_FQXL01000023.1"/>
</dbReference>
<dbReference type="InterPro" id="IPR018775">
    <property type="entry name" value="RlaP"/>
</dbReference>
<dbReference type="AlphaFoldDB" id="A0A161YP13"/>
<dbReference type="EMBL" id="LWAE01000002">
    <property type="protein sequence ID" value="KZL92482.1"/>
    <property type="molecule type" value="Genomic_DNA"/>
</dbReference>
<accession>A0A161YP13</accession>
<organism evidence="1 2">
    <name type="scientific">Clostridium magnum DSM 2767</name>
    <dbReference type="NCBI Taxonomy" id="1121326"/>
    <lineage>
        <taxon>Bacteria</taxon>
        <taxon>Bacillati</taxon>
        <taxon>Bacillota</taxon>
        <taxon>Clostridia</taxon>
        <taxon>Eubacteriales</taxon>
        <taxon>Clostridiaceae</taxon>
        <taxon>Clostridium</taxon>
    </lineage>
</organism>
<name>A0A161YP13_9CLOT</name>